<gene>
    <name evidence="1" type="ordered locus">Rumal_2844</name>
</gene>
<dbReference type="RefSeq" id="WP_013499426.1">
    <property type="nucleotide sequence ID" value="NC_014833.1"/>
</dbReference>
<dbReference type="EMBL" id="CP002403">
    <property type="protein sequence ID" value="ADU23312.1"/>
    <property type="molecule type" value="Genomic_DNA"/>
</dbReference>
<evidence type="ECO:0000313" key="2">
    <source>
        <dbReference type="Proteomes" id="UP000006919"/>
    </source>
</evidence>
<protein>
    <submittedName>
        <fullName evidence="1">Uncharacterized protein</fullName>
    </submittedName>
</protein>
<dbReference type="AlphaFoldDB" id="E6UIG7"/>
<dbReference type="HOGENOM" id="CLU_3257360_0_0_9"/>
<evidence type="ECO:0000313" key="1">
    <source>
        <dbReference type="EMBL" id="ADU23312.1"/>
    </source>
</evidence>
<sequence precursor="true">MNLIKMGIMILTTHFVLLMSILCGTASISQLEMLDLGCEPTP</sequence>
<dbReference type="STRING" id="697329.Rumal_2844"/>
<accession>E6UIG7</accession>
<dbReference type="KEGG" id="ral:Rumal_2844"/>
<proteinExistence type="predicted"/>
<name>E6UIG7_RUMA7</name>
<reference evidence="1 2" key="1">
    <citation type="journal article" date="2011" name="J. Bacteriol.">
        <title>Complete genome of the cellulolytic ruminal bacterium Ruminococcus albus 7.</title>
        <authorList>
            <person name="Suen G."/>
            <person name="Stevenson D.M."/>
            <person name="Bruce D.C."/>
            <person name="Chertkov O."/>
            <person name="Copeland A."/>
            <person name="Cheng J.F."/>
            <person name="Detter C."/>
            <person name="Detter J.C."/>
            <person name="Goodwin L.A."/>
            <person name="Han C.S."/>
            <person name="Hauser L.J."/>
            <person name="Ivanova N.N."/>
            <person name="Kyrpides N.C."/>
            <person name="Land M.L."/>
            <person name="Lapidus A."/>
            <person name="Lucas S."/>
            <person name="Ovchinnikova G."/>
            <person name="Pitluck S."/>
            <person name="Tapia R."/>
            <person name="Woyke T."/>
            <person name="Boyum J."/>
            <person name="Mead D."/>
            <person name="Weimer P.J."/>
        </authorList>
    </citation>
    <scope>NUCLEOTIDE SEQUENCE [LARGE SCALE GENOMIC DNA]</scope>
    <source>
        <strain evidence="2">ATCC 27210 / DSM 20455 / JCM 14654 / NCDO 2250 / 7</strain>
    </source>
</reference>
<organism evidence="1 2">
    <name type="scientific">Ruminococcus albus (strain ATCC 27210 / DSM 20455 / JCM 14654 / NCDO 2250 / 7)</name>
    <dbReference type="NCBI Taxonomy" id="697329"/>
    <lineage>
        <taxon>Bacteria</taxon>
        <taxon>Bacillati</taxon>
        <taxon>Bacillota</taxon>
        <taxon>Clostridia</taxon>
        <taxon>Eubacteriales</taxon>
        <taxon>Oscillospiraceae</taxon>
        <taxon>Ruminococcus</taxon>
    </lineage>
</organism>
<dbReference type="Proteomes" id="UP000006919">
    <property type="component" value="Chromosome"/>
</dbReference>